<keyword evidence="2" id="KW-0560">Oxidoreductase</keyword>
<keyword evidence="2" id="KW-0575">Peroxidase</keyword>
<dbReference type="Proteomes" id="UP000244932">
    <property type="component" value="Unassembled WGS sequence"/>
</dbReference>
<gene>
    <name evidence="2" type="primary">bpoC</name>
    <name evidence="2" type="ORF">POI8812_00930</name>
</gene>
<organism evidence="2 3">
    <name type="scientific">Pontivivens insulae</name>
    <dbReference type="NCBI Taxonomy" id="1639689"/>
    <lineage>
        <taxon>Bacteria</taxon>
        <taxon>Pseudomonadati</taxon>
        <taxon>Pseudomonadota</taxon>
        <taxon>Alphaproteobacteria</taxon>
        <taxon>Rhodobacterales</taxon>
        <taxon>Paracoccaceae</taxon>
        <taxon>Pontivivens</taxon>
    </lineage>
</organism>
<dbReference type="Pfam" id="PF12697">
    <property type="entry name" value="Abhydrolase_6"/>
    <property type="match status" value="1"/>
</dbReference>
<dbReference type="EC" id="1.11.1.18" evidence="2"/>
<dbReference type="Gene3D" id="3.40.50.1820">
    <property type="entry name" value="alpha/beta hydrolase"/>
    <property type="match status" value="1"/>
</dbReference>
<dbReference type="AlphaFoldDB" id="A0A2R8A9B6"/>
<name>A0A2R8A9B6_9RHOB</name>
<dbReference type="SUPFAM" id="SSF53474">
    <property type="entry name" value="alpha/beta-Hydrolases"/>
    <property type="match status" value="1"/>
</dbReference>
<sequence>MTLVLVPGHLCDARLYAPQLADYPDALVADVTRDDTVVGMAARLLDMAPATFSLAGLSMGGMVAMEVMRQAPDRVTSALLLATDPTPAREKEVAWRADMNDAGLPAFARTFSQMFFAHDADCATRLRPDAEAMMIEMGGALYLRQSHALNTRPDLREAMASCSVPTLILAGSEDRICPPRLHHDLADTMLNAQLQVIEGCGHIITLERPDRVNAALGQIV</sequence>
<accession>A0A2R8A9B6</accession>
<dbReference type="PANTHER" id="PTHR43194:SF2">
    <property type="entry name" value="PEROXISOMAL MEMBRANE PROTEIN LPX1"/>
    <property type="match status" value="1"/>
</dbReference>
<dbReference type="InterPro" id="IPR050228">
    <property type="entry name" value="Carboxylesterase_BioH"/>
</dbReference>
<evidence type="ECO:0000313" key="3">
    <source>
        <dbReference type="Proteomes" id="UP000244932"/>
    </source>
</evidence>
<dbReference type="PRINTS" id="PR00111">
    <property type="entry name" value="ABHYDROLASE"/>
</dbReference>
<protein>
    <submittedName>
        <fullName evidence="2">Non-heme bromoperoxidase BpoC</fullName>
        <ecNumber evidence="2">1.11.1.18</ecNumber>
    </submittedName>
</protein>
<reference evidence="2 3" key="1">
    <citation type="submission" date="2018-03" db="EMBL/GenBank/DDBJ databases">
        <authorList>
            <person name="Keele B.F."/>
        </authorList>
    </citation>
    <scope>NUCLEOTIDE SEQUENCE [LARGE SCALE GENOMIC DNA]</scope>
    <source>
        <strain evidence="2 3">CeCT 8812</strain>
    </source>
</reference>
<dbReference type="PANTHER" id="PTHR43194">
    <property type="entry name" value="HYDROLASE ALPHA/BETA FOLD FAMILY"/>
    <property type="match status" value="1"/>
</dbReference>
<dbReference type="OrthoDB" id="5491135at2"/>
<dbReference type="RefSeq" id="WP_108781313.1">
    <property type="nucleotide sequence ID" value="NZ_OMKW01000001.1"/>
</dbReference>
<dbReference type="InterPro" id="IPR029058">
    <property type="entry name" value="AB_hydrolase_fold"/>
</dbReference>
<keyword evidence="3" id="KW-1185">Reference proteome</keyword>
<feature type="domain" description="AB hydrolase-1" evidence="1">
    <location>
        <begin position="11"/>
        <end position="215"/>
    </location>
</feature>
<dbReference type="EMBL" id="OMKW01000001">
    <property type="protein sequence ID" value="SPF28628.1"/>
    <property type="molecule type" value="Genomic_DNA"/>
</dbReference>
<proteinExistence type="predicted"/>
<evidence type="ECO:0000313" key="2">
    <source>
        <dbReference type="EMBL" id="SPF28628.1"/>
    </source>
</evidence>
<dbReference type="GO" id="GO:0019806">
    <property type="term" value="F:bromide peroxidase activity"/>
    <property type="evidence" value="ECO:0007669"/>
    <property type="project" value="UniProtKB-EC"/>
</dbReference>
<evidence type="ECO:0000259" key="1">
    <source>
        <dbReference type="Pfam" id="PF12697"/>
    </source>
</evidence>
<dbReference type="InterPro" id="IPR000073">
    <property type="entry name" value="AB_hydrolase_1"/>
</dbReference>